<proteinExistence type="predicted"/>
<dbReference type="Pfam" id="PF16377">
    <property type="entry name" value="DUF4987"/>
    <property type="match status" value="1"/>
</dbReference>
<dbReference type="RefSeq" id="WP_010535866.1">
    <property type="nucleotide sequence ID" value="NZ_CABMFH010000004.1"/>
</dbReference>
<reference evidence="3" key="2">
    <citation type="submission" date="2022-08" db="EMBL/GenBank/DDBJ databases">
        <title>Genome Sequencing of Bacteroides fragilis Group Isolates with Nanopore Technology.</title>
        <authorList>
            <person name="Tisza M.J."/>
            <person name="Smith D."/>
            <person name="Dekker J.P."/>
        </authorList>
    </citation>
    <scope>NUCLEOTIDE SEQUENCE</scope>
    <source>
        <strain evidence="3">BFG-351</strain>
        <strain evidence="4">BFG-527</strain>
    </source>
</reference>
<dbReference type="AlphaFoldDB" id="A0A3E5GJ36"/>
<accession>A0A3E5GJ36</accession>
<evidence type="ECO:0000313" key="4">
    <source>
        <dbReference type="EMBL" id="UVQ75665.1"/>
    </source>
</evidence>
<dbReference type="GeneID" id="69587906"/>
<dbReference type="Proteomes" id="UP001060104">
    <property type="component" value="Chromosome"/>
</dbReference>
<dbReference type="Proteomes" id="UP000095606">
    <property type="component" value="Unassembled WGS sequence"/>
</dbReference>
<dbReference type="EMBL" id="CP103141">
    <property type="protein sequence ID" value="UVQ75665.1"/>
    <property type="molecule type" value="Genomic_DNA"/>
</dbReference>
<evidence type="ECO:0000259" key="1">
    <source>
        <dbReference type="Pfam" id="PF16377"/>
    </source>
</evidence>
<dbReference type="Proteomes" id="UP001204548">
    <property type="component" value="Unassembled WGS sequence"/>
</dbReference>
<dbReference type="EMBL" id="CZAE01000006">
    <property type="protein sequence ID" value="CUP01609.1"/>
    <property type="molecule type" value="Genomic_DNA"/>
</dbReference>
<evidence type="ECO:0000313" key="3">
    <source>
        <dbReference type="EMBL" id="MCS2791214.1"/>
    </source>
</evidence>
<evidence type="ECO:0000313" key="2">
    <source>
        <dbReference type="EMBL" id="CUP01609.1"/>
    </source>
</evidence>
<evidence type="ECO:0000313" key="6">
    <source>
        <dbReference type="Proteomes" id="UP001060104"/>
    </source>
</evidence>
<dbReference type="InterPro" id="IPR032271">
    <property type="entry name" value="DUF4987"/>
</dbReference>
<dbReference type="PROSITE" id="PS51257">
    <property type="entry name" value="PROKAR_LIPOPROTEIN"/>
    <property type="match status" value="1"/>
</dbReference>
<keyword evidence="6" id="KW-1185">Reference proteome</keyword>
<reference evidence="2 5" key="1">
    <citation type="submission" date="2015-09" db="EMBL/GenBank/DDBJ databases">
        <authorList>
            <consortium name="Pathogen Informatics"/>
        </authorList>
    </citation>
    <scope>NUCLEOTIDE SEQUENCE [LARGE SCALE GENOMIC DNA]</scope>
    <source>
        <strain evidence="2 5">2789STDY5834846</strain>
    </source>
</reference>
<dbReference type="Pfam" id="PF14135">
    <property type="entry name" value="DUF4302"/>
    <property type="match status" value="1"/>
</dbReference>
<accession>A0A174JX58</accession>
<gene>
    <name evidence="2" type="ORF">ERS852461_01661</name>
    <name evidence="3" type="ORF">NXW97_04180</name>
    <name evidence="4" type="ORF">NXY30_04470</name>
</gene>
<protein>
    <submittedName>
        <fullName evidence="3">DUF4302 domain-containing protein</fullName>
    </submittedName>
</protein>
<feature type="domain" description="DUF4987" evidence="1">
    <location>
        <begin position="264"/>
        <end position="390"/>
    </location>
</feature>
<evidence type="ECO:0000313" key="5">
    <source>
        <dbReference type="Proteomes" id="UP000095606"/>
    </source>
</evidence>
<organism evidence="2 5">
    <name type="scientific">Bacteroides faecis</name>
    <dbReference type="NCBI Taxonomy" id="674529"/>
    <lineage>
        <taxon>Bacteria</taxon>
        <taxon>Pseudomonadati</taxon>
        <taxon>Bacteroidota</taxon>
        <taxon>Bacteroidia</taxon>
        <taxon>Bacteroidales</taxon>
        <taxon>Bacteroidaceae</taxon>
        <taxon>Bacteroides</taxon>
    </lineage>
</organism>
<name>A0A3E5GJ36_9BACE</name>
<dbReference type="EMBL" id="JANUTS010000001">
    <property type="protein sequence ID" value="MCS2791214.1"/>
    <property type="molecule type" value="Genomic_DNA"/>
</dbReference>
<dbReference type="InterPro" id="IPR025396">
    <property type="entry name" value="DUF4302"/>
</dbReference>
<sequence>MKQKILTYFILVTACIGLHSCLFQQDDYFDKSSAERAAADVIKCSELLKSSPNGWLLEYYIGSGYAMGGITLLCKFDDKKVTMASTLSTPNVPSGVFIESLYQVVSEQSTMLTFDSYNELIHAFAAPAGSGNDANANMGGDYEFIIMDASDNQITLLGKKYGNTMTMTRMPVTTKWKEYIRGVNEIEENAYLYQFDIMAGGEKIGYLKRDNYTLSFSGKTETSSTTIPFVFTPNGLHFREPVIINGKKMQYFAWDNAFMTFTCTDESAQGVKLVSLYPEGYLYYHDLLGSYKFKCKALTQPESGKEQTFESKEFDITISQNVENKSFNLSGLNVPISITYDRSSGKMIIPVQALGSINGYYGALSFGNGMSYIPYFMSTETGYYFSVVSKTESTSPLTISFKDEGTFSQLTGAEPTALVFQGYTSPAYSQSTLGGWVGWYDDYTIEKQ</sequence>